<dbReference type="Pfam" id="PF14897">
    <property type="entry name" value="EpsG"/>
    <property type="match status" value="1"/>
</dbReference>
<feature type="transmembrane region" description="Helical" evidence="1">
    <location>
        <begin position="136"/>
        <end position="160"/>
    </location>
</feature>
<feature type="transmembrane region" description="Helical" evidence="1">
    <location>
        <begin position="166"/>
        <end position="184"/>
    </location>
</feature>
<keyword evidence="2" id="KW-0808">Transferase</keyword>
<accession>A0A543KIJ2</accession>
<keyword evidence="1" id="KW-1133">Transmembrane helix</keyword>
<evidence type="ECO:0000256" key="1">
    <source>
        <dbReference type="SAM" id="Phobius"/>
    </source>
</evidence>
<protein>
    <submittedName>
        <fullName evidence="2">EpsG-like putative glucosyltransferase</fullName>
    </submittedName>
</protein>
<feature type="transmembrane region" description="Helical" evidence="1">
    <location>
        <begin position="52"/>
        <end position="80"/>
    </location>
</feature>
<feature type="transmembrane region" description="Helical" evidence="1">
    <location>
        <begin position="92"/>
        <end position="108"/>
    </location>
</feature>
<feature type="transmembrane region" description="Helical" evidence="1">
    <location>
        <begin position="196"/>
        <end position="224"/>
    </location>
</feature>
<feature type="transmembrane region" description="Helical" evidence="1">
    <location>
        <begin position="263"/>
        <end position="283"/>
    </location>
</feature>
<dbReference type="InterPro" id="IPR049458">
    <property type="entry name" value="EpsG-like"/>
</dbReference>
<keyword evidence="3" id="KW-1185">Reference proteome</keyword>
<comment type="caution">
    <text evidence="2">The sequence shown here is derived from an EMBL/GenBank/DDBJ whole genome shotgun (WGS) entry which is preliminary data.</text>
</comment>
<feature type="transmembrane region" description="Helical" evidence="1">
    <location>
        <begin position="236"/>
        <end position="256"/>
    </location>
</feature>
<evidence type="ECO:0000313" key="2">
    <source>
        <dbReference type="EMBL" id="TQM94872.1"/>
    </source>
</evidence>
<name>A0A543KIJ2_9RHOB</name>
<evidence type="ECO:0000313" key="3">
    <source>
        <dbReference type="Proteomes" id="UP000320582"/>
    </source>
</evidence>
<reference evidence="2 3" key="1">
    <citation type="submission" date="2019-06" db="EMBL/GenBank/DDBJ databases">
        <title>Genomic Encyclopedia of Archaeal and Bacterial Type Strains, Phase II (KMG-II): from individual species to whole genera.</title>
        <authorList>
            <person name="Goeker M."/>
        </authorList>
    </citation>
    <scope>NUCLEOTIDE SEQUENCE [LARGE SCALE GENOMIC DNA]</scope>
    <source>
        <strain evidence="2 3">DSM 18423</strain>
    </source>
</reference>
<keyword evidence="1" id="KW-0472">Membrane</keyword>
<gene>
    <name evidence="2" type="ORF">BD293_3562</name>
</gene>
<keyword evidence="1" id="KW-0812">Transmembrane</keyword>
<dbReference type="AlphaFoldDB" id="A0A543KIJ2"/>
<dbReference type="Proteomes" id="UP000320582">
    <property type="component" value="Unassembled WGS sequence"/>
</dbReference>
<proteinExistence type="predicted"/>
<dbReference type="RefSeq" id="WP_170207178.1">
    <property type="nucleotide sequence ID" value="NZ_VFPT01000001.1"/>
</dbReference>
<feature type="transmembrane region" description="Helical" evidence="1">
    <location>
        <begin position="289"/>
        <end position="308"/>
    </location>
</feature>
<dbReference type="GO" id="GO:0016740">
    <property type="term" value="F:transferase activity"/>
    <property type="evidence" value="ECO:0007669"/>
    <property type="project" value="UniProtKB-KW"/>
</dbReference>
<dbReference type="EMBL" id="VFPT01000001">
    <property type="protein sequence ID" value="TQM94872.1"/>
    <property type="molecule type" value="Genomic_DNA"/>
</dbReference>
<feature type="transmembrane region" description="Helical" evidence="1">
    <location>
        <begin position="114"/>
        <end position="129"/>
    </location>
</feature>
<organism evidence="2 3">
    <name type="scientific">Roseinatronobacter monicus</name>
    <dbReference type="NCBI Taxonomy" id="393481"/>
    <lineage>
        <taxon>Bacteria</taxon>
        <taxon>Pseudomonadati</taxon>
        <taxon>Pseudomonadota</taxon>
        <taxon>Alphaproteobacteria</taxon>
        <taxon>Rhodobacterales</taxon>
        <taxon>Paracoccaceae</taxon>
        <taxon>Roseinatronobacter</taxon>
    </lineage>
</organism>
<sequence length="329" mass="37509">MRYIAYWLTLAFLFLFSAFRWEVGCDWSGYLHQFEVQRDRSLSDALTGRDPLWWLMIGLLHRFGFAYEWMNIISSAVFFWGLHYLAKRQPDPFAVIIIAFPVLIMNMPLSAMRQAAAIGLICFAISAFIDRKMTRYVIFVIIAAAIHSSAAIFLVLAPAIHLRYTALNITATFLFAVLGAYLLLQTGSAEIAFARYVGTDIVAFGGVFRNGLLALSGLIFMLFLAKRWKTEFPCDYKIISLTSLLMILVAGLNLLSTVIADRISYFLLPAQAIIFARIPYLGFRRTQTFMTVLPYLILGLFFFAWTGLSGHFRLCYTPYRTWIFGTPEF</sequence>